<evidence type="ECO:0000313" key="2">
    <source>
        <dbReference type="EMBL" id="CAB4651547.1"/>
    </source>
</evidence>
<proteinExistence type="predicted"/>
<dbReference type="EMBL" id="CAEZWD010000081">
    <property type="protein sequence ID" value="CAB4651547.1"/>
    <property type="molecule type" value="Genomic_DNA"/>
</dbReference>
<dbReference type="InterPro" id="IPR049790">
    <property type="entry name" value="Rv3655c/TadE"/>
</dbReference>
<keyword evidence="1" id="KW-0472">Membrane</keyword>
<gene>
    <name evidence="2" type="ORF">UFOPK2171_00684</name>
</gene>
<evidence type="ECO:0000256" key="1">
    <source>
        <dbReference type="SAM" id="Phobius"/>
    </source>
</evidence>
<organism evidence="2">
    <name type="scientific">freshwater metagenome</name>
    <dbReference type="NCBI Taxonomy" id="449393"/>
    <lineage>
        <taxon>unclassified sequences</taxon>
        <taxon>metagenomes</taxon>
        <taxon>ecological metagenomes</taxon>
    </lineage>
</organism>
<keyword evidence="1" id="KW-0812">Transmembrane</keyword>
<accession>A0A6J6KNY4</accession>
<feature type="transmembrane region" description="Helical" evidence="1">
    <location>
        <begin position="20"/>
        <end position="47"/>
    </location>
</feature>
<dbReference type="AlphaFoldDB" id="A0A6J6KNY4"/>
<sequence length="133" mass="14227">MTSELSVGLDEGKHLVQRSHGYAIAEFALAIPALLIVVAMSVSLVGLTVTQIQLESAAALGARIVGRGDPIPDSFRNSLPEGTEIVIEPDVEAEVVNFTLETTKNIGLILVPYQIDLTANARARLEPVFEEFG</sequence>
<name>A0A6J6KNY4_9ZZZZ</name>
<dbReference type="NCBIfam" id="NF041390">
    <property type="entry name" value="TadE_Rv3655c"/>
    <property type="match status" value="1"/>
</dbReference>
<keyword evidence="1" id="KW-1133">Transmembrane helix</keyword>
<reference evidence="2" key="1">
    <citation type="submission" date="2020-05" db="EMBL/GenBank/DDBJ databases">
        <authorList>
            <person name="Chiriac C."/>
            <person name="Salcher M."/>
            <person name="Ghai R."/>
            <person name="Kavagutti S V."/>
        </authorList>
    </citation>
    <scope>NUCLEOTIDE SEQUENCE</scope>
</reference>
<protein>
    <submittedName>
        <fullName evidence="2">Unannotated protein</fullName>
    </submittedName>
</protein>